<dbReference type="PANTHER" id="PTHR40691">
    <property type="entry name" value="(NA+)-NQR MATURATION NQRM"/>
    <property type="match status" value="1"/>
</dbReference>
<accession>A0ABN8DIB3</accession>
<evidence type="ECO:0000313" key="1">
    <source>
        <dbReference type="EMBL" id="CAH0526713.1"/>
    </source>
</evidence>
<keyword evidence="2" id="KW-1185">Reference proteome</keyword>
<sequence>MSTFLITFGIFLAVIAAMSVGYIFQKKVVKGSCGGLGAMGIDKVCNCPEPCDARKKREAREQARAEKLAAWDKDRIA</sequence>
<comment type="caution">
    <text evidence="1">The sequence shown here is derived from an EMBL/GenBank/DDBJ whole genome shotgun (WGS) entry which is preliminary data.</text>
</comment>
<dbReference type="PANTHER" id="PTHR40691:SF1">
    <property type="entry name" value="EXPORTED PROTEIN"/>
    <property type="match status" value="1"/>
</dbReference>
<reference evidence="1" key="1">
    <citation type="submission" date="2021-12" db="EMBL/GenBank/DDBJ databases">
        <authorList>
            <person name="Rodrigo-Torres L."/>
            <person name="Arahal R. D."/>
            <person name="Lucena T."/>
        </authorList>
    </citation>
    <scope>NUCLEOTIDE SEQUENCE</scope>
    <source>
        <strain evidence="1">CECT 8226</strain>
    </source>
</reference>
<dbReference type="Pfam" id="PF04400">
    <property type="entry name" value="NqrM"/>
    <property type="match status" value="1"/>
</dbReference>
<dbReference type="InterPro" id="IPR007495">
    <property type="entry name" value="NqrM"/>
</dbReference>
<organism evidence="1 2">
    <name type="scientific">Vibrio hippocampi</name>
    <dbReference type="NCBI Taxonomy" id="654686"/>
    <lineage>
        <taxon>Bacteria</taxon>
        <taxon>Pseudomonadati</taxon>
        <taxon>Pseudomonadota</taxon>
        <taxon>Gammaproteobacteria</taxon>
        <taxon>Vibrionales</taxon>
        <taxon>Vibrionaceae</taxon>
        <taxon>Vibrio</taxon>
    </lineage>
</organism>
<evidence type="ECO:0008006" key="3">
    <source>
        <dbReference type="Google" id="ProtNLM"/>
    </source>
</evidence>
<dbReference type="RefSeq" id="WP_237484965.1">
    <property type="nucleotide sequence ID" value="NZ_CAKLCM010000002.1"/>
</dbReference>
<proteinExistence type="predicted"/>
<name>A0ABN8DIB3_9VIBR</name>
<dbReference type="EMBL" id="CAKLCM010000002">
    <property type="protein sequence ID" value="CAH0526713.1"/>
    <property type="molecule type" value="Genomic_DNA"/>
</dbReference>
<gene>
    <name evidence="1" type="ORF">VHP8226_02085</name>
</gene>
<protein>
    <recommendedName>
        <fullName evidence="3">(Na+)-NQR maturation NqrM</fullName>
    </recommendedName>
</protein>
<dbReference type="Proteomes" id="UP000838160">
    <property type="component" value="Unassembled WGS sequence"/>
</dbReference>
<evidence type="ECO:0000313" key="2">
    <source>
        <dbReference type="Proteomes" id="UP000838160"/>
    </source>
</evidence>